<dbReference type="Proteomes" id="UP001497516">
    <property type="component" value="Chromosome 9"/>
</dbReference>
<name>A0AAV2GMT8_9ROSI</name>
<evidence type="ECO:0000313" key="2">
    <source>
        <dbReference type="EMBL" id="CAL1411796.1"/>
    </source>
</evidence>
<proteinExistence type="predicted"/>
<evidence type="ECO:0000313" key="3">
    <source>
        <dbReference type="Proteomes" id="UP001497516"/>
    </source>
</evidence>
<sequence>MGSEEKKSAAKKRLKAVEFVVDSDDDESIGSLIGSLLKTHEAMGRTNRVDHPGLPPAVGSEGGVEPYVALRTKE</sequence>
<accession>A0AAV2GMT8</accession>
<dbReference type="EMBL" id="OZ034822">
    <property type="protein sequence ID" value="CAL1411796.1"/>
    <property type="molecule type" value="Genomic_DNA"/>
</dbReference>
<protein>
    <submittedName>
        <fullName evidence="2">Uncharacterized protein</fullName>
    </submittedName>
</protein>
<dbReference type="AlphaFoldDB" id="A0AAV2GMT8"/>
<evidence type="ECO:0000256" key="1">
    <source>
        <dbReference type="SAM" id="MobiDB-lite"/>
    </source>
</evidence>
<keyword evidence="3" id="KW-1185">Reference proteome</keyword>
<gene>
    <name evidence="2" type="ORF">LTRI10_LOCUS51132</name>
</gene>
<reference evidence="2 3" key="1">
    <citation type="submission" date="2024-04" db="EMBL/GenBank/DDBJ databases">
        <authorList>
            <person name="Fracassetti M."/>
        </authorList>
    </citation>
    <scope>NUCLEOTIDE SEQUENCE [LARGE SCALE GENOMIC DNA]</scope>
</reference>
<organism evidence="2 3">
    <name type="scientific">Linum trigynum</name>
    <dbReference type="NCBI Taxonomy" id="586398"/>
    <lineage>
        <taxon>Eukaryota</taxon>
        <taxon>Viridiplantae</taxon>
        <taxon>Streptophyta</taxon>
        <taxon>Embryophyta</taxon>
        <taxon>Tracheophyta</taxon>
        <taxon>Spermatophyta</taxon>
        <taxon>Magnoliopsida</taxon>
        <taxon>eudicotyledons</taxon>
        <taxon>Gunneridae</taxon>
        <taxon>Pentapetalae</taxon>
        <taxon>rosids</taxon>
        <taxon>fabids</taxon>
        <taxon>Malpighiales</taxon>
        <taxon>Linaceae</taxon>
        <taxon>Linum</taxon>
    </lineage>
</organism>
<feature type="region of interest" description="Disordered" evidence="1">
    <location>
        <begin position="46"/>
        <end position="66"/>
    </location>
</feature>